<dbReference type="Proteomes" id="UP001501495">
    <property type="component" value="Unassembled WGS sequence"/>
</dbReference>
<evidence type="ECO:0000313" key="3">
    <source>
        <dbReference type="Proteomes" id="UP001501495"/>
    </source>
</evidence>
<feature type="region of interest" description="Disordered" evidence="1">
    <location>
        <begin position="43"/>
        <end position="67"/>
    </location>
</feature>
<evidence type="ECO:0000256" key="1">
    <source>
        <dbReference type="SAM" id="MobiDB-lite"/>
    </source>
</evidence>
<dbReference type="InterPro" id="IPR012341">
    <property type="entry name" value="6hp_glycosidase-like_sf"/>
</dbReference>
<dbReference type="SUPFAM" id="SSF48208">
    <property type="entry name" value="Six-hairpin glycosidases"/>
    <property type="match status" value="1"/>
</dbReference>
<dbReference type="EMBL" id="BAAAZH010000011">
    <property type="protein sequence ID" value="GAA4115300.1"/>
    <property type="molecule type" value="Genomic_DNA"/>
</dbReference>
<reference evidence="3" key="1">
    <citation type="journal article" date="2019" name="Int. J. Syst. Evol. Microbiol.">
        <title>The Global Catalogue of Microorganisms (GCM) 10K type strain sequencing project: providing services to taxonomists for standard genome sequencing and annotation.</title>
        <authorList>
            <consortium name="The Broad Institute Genomics Platform"/>
            <consortium name="The Broad Institute Genome Sequencing Center for Infectious Disease"/>
            <person name="Wu L."/>
            <person name="Ma J."/>
        </authorList>
    </citation>
    <scope>NUCLEOTIDE SEQUENCE [LARGE SCALE GENOMIC DNA]</scope>
    <source>
        <strain evidence="3">JCM 16703</strain>
    </source>
</reference>
<proteinExistence type="predicted"/>
<gene>
    <name evidence="2" type="ORF">GCM10022215_14030</name>
</gene>
<keyword evidence="3" id="KW-1185">Reference proteome</keyword>
<dbReference type="InterPro" id="IPR008928">
    <property type="entry name" value="6-hairpin_glycosidase_sf"/>
</dbReference>
<dbReference type="Gene3D" id="1.50.10.10">
    <property type="match status" value="1"/>
</dbReference>
<accession>A0ABP7XG45</accession>
<evidence type="ECO:0008006" key="4">
    <source>
        <dbReference type="Google" id="ProtNLM"/>
    </source>
</evidence>
<feature type="compositionally biased region" description="Polar residues" evidence="1">
    <location>
        <begin position="54"/>
        <end position="67"/>
    </location>
</feature>
<dbReference type="PANTHER" id="PTHR31616:SF0">
    <property type="entry name" value="GLUCAN 1,4-ALPHA-GLUCOSIDASE"/>
    <property type="match status" value="1"/>
</dbReference>
<comment type="caution">
    <text evidence="2">The sequence shown here is derived from an EMBL/GenBank/DDBJ whole genome shotgun (WGS) entry which is preliminary data.</text>
</comment>
<evidence type="ECO:0000313" key="2">
    <source>
        <dbReference type="EMBL" id="GAA4115300.1"/>
    </source>
</evidence>
<dbReference type="PANTHER" id="PTHR31616">
    <property type="entry name" value="TREHALASE"/>
    <property type="match status" value="1"/>
</dbReference>
<sequence>MIRTTTWWAVVALGFTILTPVVLPPASDAAIAPAAGITLPPPLGCADFSDDPETTQNYSPLQGSSDLHAQTGNDRLVAGLTKEGTITVLHWPTPSSYDQVKHFSPDANLPRAGADPNMGIFLGLAYADGPTVWLRDLRETRVFRPGDSDTVVTTYRDPARDLTVRVTAVVAEGLDAFVQDVEVVARGRTRPTGLVTFENLSLAVSFMPALPYWDWCMDSYNLDSAGWDDTAAAIVHSRSGFDPSRLSTQSVAMAIGTGSPAAEHQVGADGEELDGLLDGVLLPRDAYEDAADGRLGGNDSWIGNTTGALITPLRYRDGAGGATASESVYLTAGHQPAQALDVLARARRLGPSRIVEQKEAWLRRTLADAAMPDVDDPLQTALARRSLILLATTQAESGAIVASITTQPIYAEDWPRDGAYLAEAMDLGGMGDRSARHGRFLARTQSTLTRPPLGGLLVPPGAWPMNMTDTGAAGGPIPYEYDEVGFGAWSMWSHYEHSRDRAYLEDVWPAIRRSAEFMVACRDPRTGLQCQNTEDDSLALFQQQTIGAAMTTYAGLGGAMRAARVLGHDDDAARYRDRRRELIAAVEAHRWYPDPGYYGGYEGIGLRKLATYVYWPEYAPLRRDRMAEHSQWLWKQFAPSFLAPGGERTFGFYDGLAILGLARYAHREDPAMLPDLRRGLRWIAHVQATPGTGLIGENWRVRDGKVETITATPQLWEHALFYLASLEVYGRR</sequence>
<name>A0ABP7XG45_9ACTN</name>
<organism evidence="2 3">
    <name type="scientific">Nocardioides fonticola</name>
    <dbReference type="NCBI Taxonomy" id="450363"/>
    <lineage>
        <taxon>Bacteria</taxon>
        <taxon>Bacillati</taxon>
        <taxon>Actinomycetota</taxon>
        <taxon>Actinomycetes</taxon>
        <taxon>Propionibacteriales</taxon>
        <taxon>Nocardioidaceae</taxon>
        <taxon>Nocardioides</taxon>
    </lineage>
</organism>
<dbReference type="RefSeq" id="WP_344732580.1">
    <property type="nucleotide sequence ID" value="NZ_BAAAZH010000011.1"/>
</dbReference>
<protein>
    <recommendedName>
        <fullName evidence="4">Glucoamylase</fullName>
    </recommendedName>
</protein>